<evidence type="ECO:0000256" key="3">
    <source>
        <dbReference type="ARBA" id="ARBA00005227"/>
    </source>
</evidence>
<keyword evidence="5 9" id="KW-0732">Signal</keyword>
<dbReference type="Proteomes" id="UP001465755">
    <property type="component" value="Unassembled WGS sequence"/>
</dbReference>
<feature type="transmembrane region" description="Helical" evidence="9">
    <location>
        <begin position="416"/>
        <end position="442"/>
    </location>
</feature>
<name>A0AAW1NZG5_9CHLO</name>
<dbReference type="GO" id="GO:0000139">
    <property type="term" value="C:Golgi membrane"/>
    <property type="evidence" value="ECO:0007669"/>
    <property type="project" value="UniProtKB-SubCell"/>
</dbReference>
<organism evidence="10 11">
    <name type="scientific">Symbiochloris irregularis</name>
    <dbReference type="NCBI Taxonomy" id="706552"/>
    <lineage>
        <taxon>Eukaryota</taxon>
        <taxon>Viridiplantae</taxon>
        <taxon>Chlorophyta</taxon>
        <taxon>core chlorophytes</taxon>
        <taxon>Trebouxiophyceae</taxon>
        <taxon>Trebouxiales</taxon>
        <taxon>Trebouxiaceae</taxon>
        <taxon>Symbiochloris</taxon>
    </lineage>
</organism>
<keyword evidence="11" id="KW-1185">Reference proteome</keyword>
<feature type="transmembrane region" description="Helical" evidence="9">
    <location>
        <begin position="385"/>
        <end position="410"/>
    </location>
</feature>
<evidence type="ECO:0000256" key="4">
    <source>
        <dbReference type="ARBA" id="ARBA00022692"/>
    </source>
</evidence>
<keyword evidence="6" id="KW-0967">Endosome</keyword>
<comment type="caution">
    <text evidence="10">The sequence shown here is derived from an EMBL/GenBank/DDBJ whole genome shotgun (WGS) entry which is preliminary data.</text>
</comment>
<evidence type="ECO:0000256" key="1">
    <source>
        <dbReference type="ARBA" id="ARBA00004337"/>
    </source>
</evidence>
<evidence type="ECO:0000313" key="10">
    <source>
        <dbReference type="EMBL" id="KAK9803193.1"/>
    </source>
</evidence>
<dbReference type="GO" id="GO:0010008">
    <property type="term" value="C:endosome membrane"/>
    <property type="evidence" value="ECO:0007669"/>
    <property type="project" value="UniProtKB-SubCell"/>
</dbReference>
<evidence type="ECO:0000256" key="6">
    <source>
        <dbReference type="ARBA" id="ARBA00022753"/>
    </source>
</evidence>
<keyword evidence="7 9" id="KW-1133">Transmembrane helix</keyword>
<keyword evidence="8 9" id="KW-0472">Membrane</keyword>
<feature type="transmembrane region" description="Helical" evidence="9">
    <location>
        <begin position="575"/>
        <end position="598"/>
    </location>
</feature>
<dbReference type="Pfam" id="PF02990">
    <property type="entry name" value="EMP70"/>
    <property type="match status" value="1"/>
</dbReference>
<feature type="transmembrane region" description="Helical" evidence="9">
    <location>
        <begin position="540"/>
        <end position="563"/>
    </location>
</feature>
<feature type="transmembrane region" description="Helical" evidence="9">
    <location>
        <begin position="477"/>
        <end position="499"/>
    </location>
</feature>
<evidence type="ECO:0000256" key="8">
    <source>
        <dbReference type="ARBA" id="ARBA00023136"/>
    </source>
</evidence>
<evidence type="ECO:0000256" key="7">
    <source>
        <dbReference type="ARBA" id="ARBA00022989"/>
    </source>
</evidence>
<proteinExistence type="inferred from homology"/>
<dbReference type="InterPro" id="IPR004240">
    <property type="entry name" value="EMP70"/>
</dbReference>
<evidence type="ECO:0000256" key="9">
    <source>
        <dbReference type="RuleBase" id="RU363079"/>
    </source>
</evidence>
<dbReference type="AlphaFoldDB" id="A0AAW1NZG5"/>
<feature type="chain" id="PRO_5043089356" description="Transmembrane 9 superfamily member" evidence="9">
    <location>
        <begin position="23"/>
        <end position="615"/>
    </location>
</feature>
<accession>A0AAW1NZG5</accession>
<feature type="signal peptide" evidence="9">
    <location>
        <begin position="1"/>
        <end position="22"/>
    </location>
</feature>
<dbReference type="GO" id="GO:0072657">
    <property type="term" value="P:protein localization to membrane"/>
    <property type="evidence" value="ECO:0007669"/>
    <property type="project" value="TreeGrafter"/>
</dbReference>
<evidence type="ECO:0000256" key="2">
    <source>
        <dbReference type="ARBA" id="ARBA00004653"/>
    </source>
</evidence>
<comment type="subcellular location">
    <subcellularLocation>
        <location evidence="1">Endosome membrane</location>
        <topology evidence="1">Multi-pass membrane protein</topology>
    </subcellularLocation>
    <subcellularLocation>
        <location evidence="2">Golgi apparatus membrane</location>
        <topology evidence="2">Multi-pass membrane protein</topology>
    </subcellularLocation>
</comment>
<sequence length="615" mass="69808">MRSKRLLLLATALISYFPGFHGASEITVGLQKPARQLLKAADHKYEVQEAITLYANKVGPYANPSESYQYFTLPFCTPKGGKQYKLEGLGEVLEGDRLVNTPYELEFRVDKSNKALCSLEMSKKDLRKLRRAIMRDYYFQMYYDDLPIWGFIGKSAEMAGPEAGSAQGSKAHMAYLLFSHYHFDIAYNGDRVIDVNVSADPEKMVDISSKVERQVVDFTYSVRWIETSQPFERRMSKYSRYSFLPQHLEIHWFSIVNSCVTVLLLTGFLATILLRVVKNDFVRFMRDEESADDQEETGWKYLHGDVFRPPRHLALFCACTGTGAQVFAMAMSIFALALVGLFYPYNRGSLLTACVVLYALTAGIAGYTSLTLYRMLGGSNWVRCVLMTGGLFCGPLLLTFMFLNTVAIGYRSTAALPFGTICIIVVLWALVTLPLTIIGAIAGKNSKMEFEPPCRTTKFPREVPAVPWYRTAVPQMLIAGFLPFSAIYIELYYIFASIWGYKVYLVWPIILIVFVLLLIVTAFINIALTYFQLAVEDHRWWWRSLLCGASTGGFVYAYCFYFFSARSDMHGLMQTSFFFGYMGVSCWAFSLMLGAVGFRASLTFVRIIYRTIKIE</sequence>
<feature type="transmembrane region" description="Helical" evidence="9">
    <location>
        <begin position="349"/>
        <end position="373"/>
    </location>
</feature>
<dbReference type="PANTHER" id="PTHR10766">
    <property type="entry name" value="TRANSMEMBRANE 9 SUPERFAMILY PROTEIN"/>
    <property type="match status" value="1"/>
</dbReference>
<gene>
    <name evidence="10" type="ORF">WJX73_001092</name>
</gene>
<keyword evidence="4 9" id="KW-0812">Transmembrane</keyword>
<feature type="transmembrane region" description="Helical" evidence="9">
    <location>
        <begin position="313"/>
        <end position="343"/>
    </location>
</feature>
<dbReference type="PANTHER" id="PTHR10766:SF168">
    <property type="entry name" value="TRANSMEMBRANE 9 SUPERFAMILY MEMBER"/>
    <property type="match status" value="1"/>
</dbReference>
<evidence type="ECO:0000256" key="5">
    <source>
        <dbReference type="ARBA" id="ARBA00022729"/>
    </source>
</evidence>
<feature type="transmembrane region" description="Helical" evidence="9">
    <location>
        <begin position="252"/>
        <end position="277"/>
    </location>
</feature>
<feature type="transmembrane region" description="Helical" evidence="9">
    <location>
        <begin position="505"/>
        <end position="528"/>
    </location>
</feature>
<protein>
    <recommendedName>
        <fullName evidence="9">Transmembrane 9 superfamily member</fullName>
    </recommendedName>
</protein>
<comment type="similarity">
    <text evidence="3 9">Belongs to the nonaspanin (TM9SF) (TC 9.A.2) family.</text>
</comment>
<evidence type="ECO:0000313" key="11">
    <source>
        <dbReference type="Proteomes" id="UP001465755"/>
    </source>
</evidence>
<dbReference type="EMBL" id="JALJOQ010000061">
    <property type="protein sequence ID" value="KAK9803193.1"/>
    <property type="molecule type" value="Genomic_DNA"/>
</dbReference>
<reference evidence="10 11" key="1">
    <citation type="journal article" date="2024" name="Nat. Commun.">
        <title>Phylogenomics reveals the evolutionary origins of lichenization in chlorophyte algae.</title>
        <authorList>
            <person name="Puginier C."/>
            <person name="Libourel C."/>
            <person name="Otte J."/>
            <person name="Skaloud P."/>
            <person name="Haon M."/>
            <person name="Grisel S."/>
            <person name="Petersen M."/>
            <person name="Berrin J.G."/>
            <person name="Delaux P.M."/>
            <person name="Dal Grande F."/>
            <person name="Keller J."/>
        </authorList>
    </citation>
    <scope>NUCLEOTIDE SEQUENCE [LARGE SCALE GENOMIC DNA]</scope>
    <source>
        <strain evidence="10 11">SAG 2036</strain>
    </source>
</reference>